<feature type="compositionally biased region" description="Basic and acidic residues" evidence="1">
    <location>
        <begin position="134"/>
        <end position="148"/>
    </location>
</feature>
<dbReference type="EMBL" id="NKXS01010057">
    <property type="protein sequence ID" value="PIM97341.1"/>
    <property type="molecule type" value="Genomic_DNA"/>
</dbReference>
<protein>
    <submittedName>
        <fullName evidence="2">Uncharacterized protein</fullName>
    </submittedName>
</protein>
<dbReference type="Proteomes" id="UP000231279">
    <property type="component" value="Unassembled WGS sequence"/>
</dbReference>
<dbReference type="STRING" id="429701.A0A2G9FWN5"/>
<gene>
    <name evidence="2" type="ORF">CDL12_30189</name>
</gene>
<dbReference type="OrthoDB" id="1915931at2759"/>
<dbReference type="PANTHER" id="PTHR34553">
    <property type="entry name" value="OS05G0597400 PROTEIN"/>
    <property type="match status" value="1"/>
</dbReference>
<dbReference type="AlphaFoldDB" id="A0A2G9FWN5"/>
<accession>A0A2G9FWN5</accession>
<dbReference type="PANTHER" id="PTHR34553:SF4">
    <property type="entry name" value="G1_S-SPECIFIC CYCLIN-E PROTEIN"/>
    <property type="match status" value="1"/>
</dbReference>
<evidence type="ECO:0000256" key="1">
    <source>
        <dbReference type="SAM" id="MobiDB-lite"/>
    </source>
</evidence>
<comment type="caution">
    <text evidence="2">The sequence shown here is derived from an EMBL/GenBank/DDBJ whole genome shotgun (WGS) entry which is preliminary data.</text>
</comment>
<feature type="compositionally biased region" description="Polar residues" evidence="1">
    <location>
        <begin position="119"/>
        <end position="129"/>
    </location>
</feature>
<evidence type="ECO:0000313" key="3">
    <source>
        <dbReference type="Proteomes" id="UP000231279"/>
    </source>
</evidence>
<keyword evidence="3" id="KW-1185">Reference proteome</keyword>
<evidence type="ECO:0000313" key="2">
    <source>
        <dbReference type="EMBL" id="PIM97341.1"/>
    </source>
</evidence>
<sequence length="148" mass="17010">MKSYGAVCCFYISGRQLLWNSLDQLHLAFFSSGVAGVNLRKKGSLRTHFAVDGERGQWPLRISFNKLTNRVFRALRSILNGFVAFFTACNRHRLSIYNHMKEFNHRLSRAARRTHFEKNSQSGQTSGAQVTPRGRKESHHEAKTTKIR</sequence>
<reference evidence="3" key="1">
    <citation type="journal article" date="2018" name="Gigascience">
        <title>Genome assembly of the Pink Ipe (Handroanthus impetiginosus, Bignoniaceae), a highly valued, ecologically keystone Neotropical timber forest tree.</title>
        <authorList>
            <person name="Silva-Junior O.B."/>
            <person name="Grattapaglia D."/>
            <person name="Novaes E."/>
            <person name="Collevatti R.G."/>
        </authorList>
    </citation>
    <scope>NUCLEOTIDE SEQUENCE [LARGE SCALE GENOMIC DNA]</scope>
    <source>
        <strain evidence="3">cv. UFG-1</strain>
    </source>
</reference>
<organism evidence="2 3">
    <name type="scientific">Handroanthus impetiginosus</name>
    <dbReference type="NCBI Taxonomy" id="429701"/>
    <lineage>
        <taxon>Eukaryota</taxon>
        <taxon>Viridiplantae</taxon>
        <taxon>Streptophyta</taxon>
        <taxon>Embryophyta</taxon>
        <taxon>Tracheophyta</taxon>
        <taxon>Spermatophyta</taxon>
        <taxon>Magnoliopsida</taxon>
        <taxon>eudicotyledons</taxon>
        <taxon>Gunneridae</taxon>
        <taxon>Pentapetalae</taxon>
        <taxon>asterids</taxon>
        <taxon>lamiids</taxon>
        <taxon>Lamiales</taxon>
        <taxon>Bignoniaceae</taxon>
        <taxon>Crescentiina</taxon>
        <taxon>Tabebuia alliance</taxon>
        <taxon>Handroanthus</taxon>
    </lineage>
</organism>
<name>A0A2G9FWN5_9LAMI</name>
<proteinExistence type="predicted"/>
<feature type="region of interest" description="Disordered" evidence="1">
    <location>
        <begin position="113"/>
        <end position="148"/>
    </location>
</feature>